<proteinExistence type="inferred from homology"/>
<dbReference type="Gene3D" id="3.90.850.10">
    <property type="entry name" value="Fumarylacetoacetase-like, C-terminal domain"/>
    <property type="match status" value="1"/>
</dbReference>
<name>A0ABM4BXJ9_HYDVU</name>
<evidence type="ECO:0000256" key="5">
    <source>
        <dbReference type="ARBA" id="ARBA00044973"/>
    </source>
</evidence>
<evidence type="ECO:0000256" key="4">
    <source>
        <dbReference type="ARBA" id="ARBA00044911"/>
    </source>
</evidence>
<dbReference type="Pfam" id="PF01557">
    <property type="entry name" value="FAA_hydrolase"/>
    <property type="match status" value="1"/>
</dbReference>
<reference evidence="8" key="1">
    <citation type="submission" date="2025-08" db="UniProtKB">
        <authorList>
            <consortium name="RefSeq"/>
        </authorList>
    </citation>
    <scope>IDENTIFICATION</scope>
</reference>
<dbReference type="PANTHER" id="PTHR11820">
    <property type="entry name" value="ACYLPYRUVASE"/>
    <property type="match status" value="1"/>
</dbReference>
<accession>A0ABM4BXJ9</accession>
<sequence>MDLNNFAKTCRKIIGIGLNYKKTIAELNISTPQLPVLFLKSTSSIIKEGQVIKIPSGCIDVNYEVELGVIIGQSGADILEENALNHIGGYALILDMTSGSHLSFVREKSLPWCIAKNWDTFCPVSDFIPKEAIKNPDDVNLWLTVDGEMKQSESTSDMLFSVAKLISYTSQVMTLERGDLILTGTPNGVGPVKAGQIIECGIKGIKQMKFSVENK</sequence>
<evidence type="ECO:0000313" key="7">
    <source>
        <dbReference type="Proteomes" id="UP001652625"/>
    </source>
</evidence>
<evidence type="ECO:0000313" key="8">
    <source>
        <dbReference type="RefSeq" id="XP_065653943.1"/>
    </source>
</evidence>
<organism evidence="7 8">
    <name type="scientific">Hydra vulgaris</name>
    <name type="common">Hydra</name>
    <name type="synonym">Hydra attenuata</name>
    <dbReference type="NCBI Taxonomy" id="6087"/>
    <lineage>
        <taxon>Eukaryota</taxon>
        <taxon>Metazoa</taxon>
        <taxon>Cnidaria</taxon>
        <taxon>Hydrozoa</taxon>
        <taxon>Hydroidolina</taxon>
        <taxon>Anthoathecata</taxon>
        <taxon>Aplanulata</taxon>
        <taxon>Hydridae</taxon>
        <taxon>Hydra</taxon>
    </lineage>
</organism>
<dbReference type="SUPFAM" id="SSF56529">
    <property type="entry name" value="FAH"/>
    <property type="match status" value="1"/>
</dbReference>
<dbReference type="EC" id="5.3.2.2" evidence="5"/>
<evidence type="ECO:0000259" key="6">
    <source>
        <dbReference type="Pfam" id="PF01557"/>
    </source>
</evidence>
<dbReference type="Proteomes" id="UP001652625">
    <property type="component" value="Chromosome 05"/>
</dbReference>
<keyword evidence="2" id="KW-0479">Metal-binding</keyword>
<dbReference type="RefSeq" id="XP_065653943.1">
    <property type="nucleotide sequence ID" value="XM_065797871.1"/>
</dbReference>
<dbReference type="GeneID" id="136080778"/>
<dbReference type="PANTHER" id="PTHR11820:SF7">
    <property type="entry name" value="ACYLPYRUVASE FAHD1, MITOCHONDRIAL"/>
    <property type="match status" value="1"/>
</dbReference>
<dbReference type="InterPro" id="IPR036663">
    <property type="entry name" value="Fumarylacetoacetase_C_sf"/>
</dbReference>
<comment type="similarity">
    <text evidence="1">Belongs to the FAH family.</text>
</comment>
<comment type="catalytic activity">
    <reaction evidence="4">
        <text>oxaloacetate = enol-oxaloacetate</text>
        <dbReference type="Rhea" id="RHEA:16021"/>
        <dbReference type="ChEBI" id="CHEBI:16452"/>
        <dbReference type="ChEBI" id="CHEBI:17479"/>
        <dbReference type="EC" id="5.3.2.2"/>
    </reaction>
    <physiologicalReaction direction="right-to-left" evidence="4">
        <dbReference type="Rhea" id="RHEA:16023"/>
    </physiologicalReaction>
</comment>
<gene>
    <name evidence="8" type="primary">LOC136080778</name>
</gene>
<evidence type="ECO:0000256" key="2">
    <source>
        <dbReference type="ARBA" id="ARBA00022723"/>
    </source>
</evidence>
<protein>
    <recommendedName>
        <fullName evidence="5">oxaloacetate tautomerase</fullName>
        <ecNumber evidence="5">5.3.2.2</ecNumber>
    </recommendedName>
    <alternativeName>
        <fullName evidence="3">Fumarylacetoacetate hydrolase domain-containing protein 1</fullName>
    </alternativeName>
</protein>
<keyword evidence="7" id="KW-1185">Reference proteome</keyword>
<evidence type="ECO:0000256" key="1">
    <source>
        <dbReference type="ARBA" id="ARBA00010211"/>
    </source>
</evidence>
<dbReference type="InterPro" id="IPR011234">
    <property type="entry name" value="Fumarylacetoacetase-like_C"/>
</dbReference>
<feature type="domain" description="Fumarylacetoacetase-like C-terminal" evidence="6">
    <location>
        <begin position="12"/>
        <end position="212"/>
    </location>
</feature>
<evidence type="ECO:0000256" key="3">
    <source>
        <dbReference type="ARBA" id="ARBA00042340"/>
    </source>
</evidence>